<name>A0A1X1D4G5_9GAMM</name>
<dbReference type="EMBL" id="MLFS01000047">
    <property type="protein sequence ID" value="ORM71470.1"/>
    <property type="molecule type" value="Genomic_DNA"/>
</dbReference>
<comment type="caution">
    <text evidence="1">The sequence shown here is derived from an EMBL/GenBank/DDBJ whole genome shotgun (WGS) entry which is preliminary data.</text>
</comment>
<evidence type="ECO:0000313" key="2">
    <source>
        <dbReference type="Proteomes" id="UP000193104"/>
    </source>
</evidence>
<evidence type="ECO:0000313" key="1">
    <source>
        <dbReference type="EMBL" id="ORM71470.1"/>
    </source>
</evidence>
<protein>
    <submittedName>
        <fullName evidence="1">Uncharacterized protein</fullName>
    </submittedName>
</protein>
<proteinExistence type="predicted"/>
<gene>
    <name evidence="1" type="ORF">HA48_15500</name>
</gene>
<dbReference type="Proteomes" id="UP000193104">
    <property type="component" value="Unassembled WGS sequence"/>
</dbReference>
<dbReference type="AlphaFoldDB" id="A0A1X1D4G5"/>
<reference evidence="1 2" key="1">
    <citation type="journal article" date="2017" name="Antonie Van Leeuwenhoek">
        <title>Phylogenomic resolution of the bacterial genus Pantoea and its relationship with Erwinia and Tatumella.</title>
        <authorList>
            <person name="Palmer M."/>
            <person name="Steenkamp E.T."/>
            <person name="Coetzee M.P."/>
            <person name="Chan W.Y."/>
            <person name="van Zyl E."/>
            <person name="De Maayer P."/>
            <person name="Coutinho T.A."/>
            <person name="Blom J."/>
            <person name="Smits T.H."/>
            <person name="Duffy B."/>
            <person name="Venter S.N."/>
        </authorList>
    </citation>
    <scope>NUCLEOTIDE SEQUENCE [LARGE SCALE GENOMIC DNA]</scope>
    <source>
        <strain evidence="1 2">LMG 26277</strain>
    </source>
</reference>
<accession>A0A1X1D4G5</accession>
<dbReference type="STRING" id="1076551.HA48_15500"/>
<keyword evidence="2" id="KW-1185">Reference proteome</keyword>
<organism evidence="1 2">
    <name type="scientific">Pantoea wallisii</name>
    <dbReference type="NCBI Taxonomy" id="1076551"/>
    <lineage>
        <taxon>Bacteria</taxon>
        <taxon>Pseudomonadati</taxon>
        <taxon>Pseudomonadota</taxon>
        <taxon>Gammaproteobacteria</taxon>
        <taxon>Enterobacterales</taxon>
        <taxon>Erwiniaceae</taxon>
        <taxon>Pantoea</taxon>
    </lineage>
</organism>
<sequence length="134" mass="14993">MTFFFLSHPERHSITEVFTMKSESINLLTASTSEETFTILDLRALSQRAEASEEVNDNARRISLAASSLLNFAEQTGIGNSTEPAETAVTDLLTDLMHLCAHCWPDEGEIFFYSALNTARMHFATESDEPAQWD</sequence>